<comment type="caution">
    <text evidence="2">The sequence shown here is derived from an EMBL/GenBank/DDBJ whole genome shotgun (WGS) entry which is preliminary data.</text>
</comment>
<proteinExistence type="predicted"/>
<dbReference type="Proteomes" id="UP000231279">
    <property type="component" value="Unassembled WGS sequence"/>
</dbReference>
<evidence type="ECO:0000313" key="2">
    <source>
        <dbReference type="EMBL" id="PIN07904.1"/>
    </source>
</evidence>
<sequence length="294" mass="32644">MVEKCTEERRALINSTENSVKPPEEDEGEELDNEEALSFCDLPLINQSGKDNEKQSTNSLRATEIQDDFDFCSLSKESQMCSADEVFYQGQILPLSSQKGFLQYYAARNFTRSISRSESMDHYSSSGLVSSRSSSASSGGGTSNDPKLPRRNQFPSHTSPSPRMRFSSSRQGVDRISNKSSAWNIFRLGLITNPHEISFQDLKTRCQSRNFRSHNSTSCGSRGKRKTKQKALLGACTCSSGAVDTVPSKVAIIKRSASDGENLLAMKSPRKGWSDHRTFEWLKQLSIEAAADEP</sequence>
<feature type="compositionally biased region" description="Basic and acidic residues" evidence="1">
    <location>
        <begin position="1"/>
        <end position="11"/>
    </location>
</feature>
<dbReference type="PANTHER" id="PTHR33922">
    <property type="entry name" value="OS01G0888066 PROTEIN-RELATED"/>
    <property type="match status" value="1"/>
</dbReference>
<dbReference type="STRING" id="429701.A0A2G9GRI1"/>
<reference evidence="3" key="1">
    <citation type="journal article" date="2018" name="Gigascience">
        <title>Genome assembly of the Pink Ipe (Handroanthus impetiginosus, Bignoniaceae), a highly valued, ecologically keystone Neotropical timber forest tree.</title>
        <authorList>
            <person name="Silva-Junior O.B."/>
            <person name="Grattapaglia D."/>
            <person name="Novaes E."/>
            <person name="Collevatti R.G."/>
        </authorList>
    </citation>
    <scope>NUCLEOTIDE SEQUENCE [LARGE SCALE GENOMIC DNA]</scope>
    <source>
        <strain evidence="3">cv. UFG-1</strain>
    </source>
</reference>
<dbReference type="PANTHER" id="PTHR33922:SF2">
    <property type="entry name" value="OS07G0589600 PROTEIN"/>
    <property type="match status" value="1"/>
</dbReference>
<accession>A0A2G9GRI1</accession>
<protein>
    <submittedName>
        <fullName evidence="2">Uncharacterized protein</fullName>
    </submittedName>
</protein>
<evidence type="ECO:0000256" key="1">
    <source>
        <dbReference type="SAM" id="MobiDB-lite"/>
    </source>
</evidence>
<organism evidence="2 3">
    <name type="scientific">Handroanthus impetiginosus</name>
    <dbReference type="NCBI Taxonomy" id="429701"/>
    <lineage>
        <taxon>Eukaryota</taxon>
        <taxon>Viridiplantae</taxon>
        <taxon>Streptophyta</taxon>
        <taxon>Embryophyta</taxon>
        <taxon>Tracheophyta</taxon>
        <taxon>Spermatophyta</taxon>
        <taxon>Magnoliopsida</taxon>
        <taxon>eudicotyledons</taxon>
        <taxon>Gunneridae</taxon>
        <taxon>Pentapetalae</taxon>
        <taxon>asterids</taxon>
        <taxon>lamiids</taxon>
        <taxon>Lamiales</taxon>
        <taxon>Bignoniaceae</taxon>
        <taxon>Crescentiina</taxon>
        <taxon>Tabebuia alliance</taxon>
        <taxon>Handroanthus</taxon>
    </lineage>
</organism>
<dbReference type="AlphaFoldDB" id="A0A2G9GRI1"/>
<dbReference type="EMBL" id="NKXS01003961">
    <property type="protein sequence ID" value="PIN07904.1"/>
    <property type="molecule type" value="Genomic_DNA"/>
</dbReference>
<feature type="compositionally biased region" description="Low complexity" evidence="1">
    <location>
        <begin position="124"/>
        <end position="137"/>
    </location>
</feature>
<feature type="region of interest" description="Disordered" evidence="1">
    <location>
        <begin position="1"/>
        <end position="33"/>
    </location>
</feature>
<gene>
    <name evidence="2" type="ORF">CDL12_19525</name>
</gene>
<evidence type="ECO:0000313" key="3">
    <source>
        <dbReference type="Proteomes" id="UP000231279"/>
    </source>
</evidence>
<feature type="compositionally biased region" description="Acidic residues" evidence="1">
    <location>
        <begin position="24"/>
        <end position="33"/>
    </location>
</feature>
<keyword evidence="3" id="KW-1185">Reference proteome</keyword>
<dbReference type="OrthoDB" id="778913at2759"/>
<name>A0A2G9GRI1_9LAMI</name>
<feature type="compositionally biased region" description="Low complexity" evidence="1">
    <location>
        <begin position="159"/>
        <end position="170"/>
    </location>
</feature>
<feature type="region of interest" description="Disordered" evidence="1">
    <location>
        <begin position="121"/>
        <end position="173"/>
    </location>
</feature>